<reference evidence="3" key="1">
    <citation type="submission" date="2013-03" db="EMBL/GenBank/DDBJ databases">
        <title>The Genome Sequence of Anopheles epiroticus epiroticus2.</title>
        <authorList>
            <consortium name="The Broad Institute Genomics Platform"/>
            <person name="Neafsey D.E."/>
            <person name="Howell P."/>
            <person name="Walker B."/>
            <person name="Young S.K."/>
            <person name="Zeng Q."/>
            <person name="Gargeya S."/>
            <person name="Fitzgerald M."/>
            <person name="Haas B."/>
            <person name="Abouelleil A."/>
            <person name="Allen A.W."/>
            <person name="Alvarado L."/>
            <person name="Arachchi H.M."/>
            <person name="Berlin A.M."/>
            <person name="Chapman S.B."/>
            <person name="Gainer-Dewar J."/>
            <person name="Goldberg J."/>
            <person name="Griggs A."/>
            <person name="Gujja S."/>
            <person name="Hansen M."/>
            <person name="Howarth C."/>
            <person name="Imamovic A."/>
            <person name="Ireland A."/>
            <person name="Larimer J."/>
            <person name="McCowan C."/>
            <person name="Murphy C."/>
            <person name="Pearson M."/>
            <person name="Poon T.W."/>
            <person name="Priest M."/>
            <person name="Roberts A."/>
            <person name="Saif S."/>
            <person name="Shea T."/>
            <person name="Sisk P."/>
            <person name="Sykes S."/>
            <person name="Wortman J."/>
            <person name="Nusbaum C."/>
            <person name="Birren B."/>
        </authorList>
    </citation>
    <scope>NUCLEOTIDE SEQUENCE [LARGE SCALE GENOMIC DNA]</scope>
    <source>
        <strain evidence="3">Epiroticus2</strain>
    </source>
</reference>
<dbReference type="EnsemblMetazoa" id="AEPI014482-RA">
    <property type="protein sequence ID" value="AEPI014482-PA"/>
    <property type="gene ID" value="AEPI014482"/>
</dbReference>
<protein>
    <submittedName>
        <fullName evidence="2">Uncharacterized protein</fullName>
    </submittedName>
</protein>
<dbReference type="STRING" id="199890.A0A182PYU1"/>
<feature type="region of interest" description="Disordered" evidence="1">
    <location>
        <begin position="186"/>
        <end position="207"/>
    </location>
</feature>
<sequence length="432" mass="49000">MPQSSINTRSANEERRRRRIALERELQALDIADGKNGESAIAHTPGHSALSRREPEFEDWVRGIQDSMHHTTHQDDELPRGQFPVGHDLDERNTHIPTHCATKYSRVTYAAPTQLYQEYATRSDYVAPDYETRAEFATRSDFAARPEYGFRTREGYAPRPGGHTLHYGHTAYHGYTSHADYDHTSRVTQHNTQPHSHSTALSHSQIAARQPVPRDLPIFSGLIDEWLVFITAYDRTTASCGYTDDENITRLQHVLRGPALEAVGHLLSFSQGLSEAIETLRSRYGRPDLIVESIRKIRSSVIRKTREMAAPKVEDLSTLVEFGFAVKRLVGAVKASGLRAYMYDVTLLKELVRKLPPVICIDWARARKRMPEATMLQFGQWIGELASDLCGVIDMTSSPGVQQVARQLPTIPPNQHRQQPQQFQLRRSQLFV</sequence>
<evidence type="ECO:0000313" key="3">
    <source>
        <dbReference type="Proteomes" id="UP000075885"/>
    </source>
</evidence>
<dbReference type="VEuPathDB" id="VectorBase:AEPI014482"/>
<proteinExistence type="predicted"/>
<dbReference type="Proteomes" id="UP000075885">
    <property type="component" value="Unassembled WGS sequence"/>
</dbReference>
<dbReference type="AlphaFoldDB" id="A0A182PYU1"/>
<dbReference type="Pfam" id="PF03564">
    <property type="entry name" value="DUF1759"/>
    <property type="match status" value="1"/>
</dbReference>
<dbReference type="InterPro" id="IPR005312">
    <property type="entry name" value="DUF1759"/>
</dbReference>
<reference evidence="2" key="2">
    <citation type="submission" date="2020-05" db="UniProtKB">
        <authorList>
            <consortium name="EnsemblMetazoa"/>
        </authorList>
    </citation>
    <scope>IDENTIFICATION</scope>
    <source>
        <strain evidence="2">Epiroticus2</strain>
    </source>
</reference>
<organism evidence="2 3">
    <name type="scientific">Anopheles epiroticus</name>
    <dbReference type="NCBI Taxonomy" id="199890"/>
    <lineage>
        <taxon>Eukaryota</taxon>
        <taxon>Metazoa</taxon>
        <taxon>Ecdysozoa</taxon>
        <taxon>Arthropoda</taxon>
        <taxon>Hexapoda</taxon>
        <taxon>Insecta</taxon>
        <taxon>Pterygota</taxon>
        <taxon>Neoptera</taxon>
        <taxon>Endopterygota</taxon>
        <taxon>Diptera</taxon>
        <taxon>Nematocera</taxon>
        <taxon>Culicoidea</taxon>
        <taxon>Culicidae</taxon>
        <taxon>Anophelinae</taxon>
        <taxon>Anopheles</taxon>
    </lineage>
</organism>
<evidence type="ECO:0000256" key="1">
    <source>
        <dbReference type="SAM" id="MobiDB-lite"/>
    </source>
</evidence>
<name>A0A182PYU1_9DIPT</name>
<dbReference type="PANTHER" id="PTHR47331">
    <property type="entry name" value="PHD-TYPE DOMAIN-CONTAINING PROTEIN"/>
    <property type="match status" value="1"/>
</dbReference>
<accession>A0A182PYU1</accession>
<keyword evidence="3" id="KW-1185">Reference proteome</keyword>
<evidence type="ECO:0000313" key="2">
    <source>
        <dbReference type="EnsemblMetazoa" id="AEPI014482-PA"/>
    </source>
</evidence>
<dbReference type="PANTHER" id="PTHR47331:SF4">
    <property type="entry name" value="PEPTIDASE S1 DOMAIN-CONTAINING PROTEIN"/>
    <property type="match status" value="1"/>
</dbReference>